<proteinExistence type="predicted"/>
<dbReference type="InterPro" id="IPR009100">
    <property type="entry name" value="AcylCoA_DH/oxidase_NM_dom_sf"/>
</dbReference>
<dbReference type="Gene3D" id="2.40.110.10">
    <property type="entry name" value="Butyryl-CoA Dehydrogenase, subunit A, domain 2"/>
    <property type="match status" value="1"/>
</dbReference>
<evidence type="ECO:0000313" key="1">
    <source>
        <dbReference type="EMBL" id="NPT53578.1"/>
    </source>
</evidence>
<dbReference type="GO" id="GO:0016627">
    <property type="term" value="F:oxidoreductase activity, acting on the CH-CH group of donors"/>
    <property type="evidence" value="ECO:0007669"/>
    <property type="project" value="InterPro"/>
</dbReference>
<keyword evidence="2" id="KW-1185">Reference proteome</keyword>
<evidence type="ECO:0000313" key="2">
    <source>
        <dbReference type="Proteomes" id="UP000655523"/>
    </source>
</evidence>
<protein>
    <submittedName>
        <fullName evidence="1">Acyl-CoA dehydrogenase</fullName>
    </submittedName>
</protein>
<organism evidence="1 2">
    <name type="scientific">Paraburkholderia elongata</name>
    <dbReference type="NCBI Taxonomy" id="2675747"/>
    <lineage>
        <taxon>Bacteria</taxon>
        <taxon>Pseudomonadati</taxon>
        <taxon>Pseudomonadota</taxon>
        <taxon>Betaproteobacteria</taxon>
        <taxon>Burkholderiales</taxon>
        <taxon>Burkholderiaceae</taxon>
        <taxon>Paraburkholderia</taxon>
    </lineage>
</organism>
<dbReference type="Proteomes" id="UP000655523">
    <property type="component" value="Unassembled WGS sequence"/>
</dbReference>
<gene>
    <name evidence="1" type="ORF">GNZ13_02850</name>
</gene>
<name>A0A972SF85_9BURK</name>
<dbReference type="AlphaFoldDB" id="A0A972SF85"/>
<dbReference type="SUPFAM" id="SSF56645">
    <property type="entry name" value="Acyl-CoA dehydrogenase NM domain-like"/>
    <property type="match status" value="1"/>
</dbReference>
<comment type="caution">
    <text evidence="1">The sequence shown here is derived from an EMBL/GenBank/DDBJ whole genome shotgun (WGS) entry which is preliminary data.</text>
</comment>
<dbReference type="InterPro" id="IPR046373">
    <property type="entry name" value="Acyl-CoA_Oxase/DH_mid-dom_sf"/>
</dbReference>
<sequence>MVRWLEEQAENLDTSDDCADEILPRLGKTGLLRVGVAPADGSICDAIEVVASLAEYSMTAAFVFWSQRAFIECLVNGTSHRLRSELLGRLYRGEVAGAVGLSNAMRFLTRMEPLQVTASEHGERDGMRYFALQGRLPWATNIRMAEFVVAIAAARVEGEEPAIYAVRGGDAALIRAERVDLIGLQASNTAALEFNGAVVDESSMISTDAAKFLAKVRPAFLGLQCGLSIGLARRCLRAVAHASPHVEATLGNDAFALDGELKDLTQQLFDGISDGKFALEPQGLFRIRIRLADVVDSATRLDLQATGARAYVRGAATGVARRRREAMFIPIVTPSIVQLQAQLKG</sequence>
<dbReference type="EMBL" id="WOEZ01000016">
    <property type="protein sequence ID" value="NPT53578.1"/>
    <property type="molecule type" value="Genomic_DNA"/>
</dbReference>
<accession>A0A972SF85</accession>
<reference evidence="1 2" key="1">
    <citation type="submission" date="2019-11" db="EMBL/GenBank/DDBJ databases">
        <title>Metabolism of dissolved organic matter in forest soils.</title>
        <authorList>
            <person name="Cyle K.T."/>
            <person name="Wilhelm R.C."/>
            <person name="Martinez C.E."/>
        </authorList>
    </citation>
    <scope>NUCLEOTIDE SEQUENCE [LARGE SCALE GENOMIC DNA]</scope>
    <source>
        <strain evidence="1 2">5N</strain>
    </source>
</reference>